<keyword evidence="6 8" id="KW-0472">Membrane</keyword>
<dbReference type="PROSITE" id="PS51371">
    <property type="entry name" value="CBS"/>
    <property type="match status" value="1"/>
</dbReference>
<name>A0A2P8G9F7_9BACL</name>
<evidence type="ECO:0000256" key="1">
    <source>
        <dbReference type="ARBA" id="ARBA00004651"/>
    </source>
</evidence>
<evidence type="ECO:0000256" key="3">
    <source>
        <dbReference type="ARBA" id="ARBA00022692"/>
    </source>
</evidence>
<evidence type="ECO:0000256" key="2">
    <source>
        <dbReference type="ARBA" id="ARBA00022475"/>
    </source>
</evidence>
<keyword evidence="2" id="KW-1003">Cell membrane</keyword>
<dbReference type="AlphaFoldDB" id="A0A2P8G9F7"/>
<keyword evidence="3 8" id="KW-0812">Transmembrane</keyword>
<evidence type="ECO:0000313" key="11">
    <source>
        <dbReference type="Proteomes" id="UP000242682"/>
    </source>
</evidence>
<dbReference type="Gene3D" id="3.10.580.10">
    <property type="entry name" value="CBS-domain"/>
    <property type="match status" value="1"/>
</dbReference>
<dbReference type="InterPro" id="IPR044751">
    <property type="entry name" value="Ion_transp-like_CBS"/>
</dbReference>
<proteinExistence type="predicted"/>
<dbReference type="PANTHER" id="PTHR43099">
    <property type="entry name" value="UPF0053 PROTEIN YRKA"/>
    <property type="match status" value="1"/>
</dbReference>
<evidence type="ECO:0000256" key="8">
    <source>
        <dbReference type="SAM" id="Phobius"/>
    </source>
</evidence>
<evidence type="ECO:0000259" key="9">
    <source>
        <dbReference type="PROSITE" id="PS51371"/>
    </source>
</evidence>
<feature type="transmembrane region" description="Helical" evidence="8">
    <location>
        <begin position="58"/>
        <end position="76"/>
    </location>
</feature>
<evidence type="ECO:0000256" key="5">
    <source>
        <dbReference type="ARBA" id="ARBA00022989"/>
    </source>
</evidence>
<feature type="domain" description="CBS" evidence="9">
    <location>
        <begin position="217"/>
        <end position="279"/>
    </location>
</feature>
<dbReference type="GO" id="GO:0005886">
    <property type="term" value="C:plasma membrane"/>
    <property type="evidence" value="ECO:0007669"/>
    <property type="project" value="UniProtKB-SubCell"/>
</dbReference>
<keyword evidence="4" id="KW-0677">Repeat</keyword>
<dbReference type="InterPro" id="IPR051676">
    <property type="entry name" value="UPF0053_domain"/>
</dbReference>
<evidence type="ECO:0000256" key="6">
    <source>
        <dbReference type="ARBA" id="ARBA00023136"/>
    </source>
</evidence>
<dbReference type="CDD" id="cd04590">
    <property type="entry name" value="CBS_pair_CorC_HlyC_assoc"/>
    <property type="match status" value="1"/>
</dbReference>
<dbReference type="SUPFAM" id="SSF54631">
    <property type="entry name" value="CBS-domain pair"/>
    <property type="match status" value="1"/>
</dbReference>
<comment type="caution">
    <text evidence="10">The sequence shown here is derived from an EMBL/GenBank/DDBJ whole genome shotgun (WGS) entry which is preliminary data.</text>
</comment>
<dbReference type="PANTHER" id="PTHR43099:SF2">
    <property type="entry name" value="UPF0053 PROTEIN YRKA"/>
    <property type="match status" value="1"/>
</dbReference>
<evidence type="ECO:0000256" key="4">
    <source>
        <dbReference type="ARBA" id="ARBA00022737"/>
    </source>
</evidence>
<gene>
    <name evidence="10" type="ORF">B0H99_11332</name>
</gene>
<keyword evidence="11" id="KW-1185">Reference proteome</keyword>
<feature type="transmembrane region" description="Helical" evidence="8">
    <location>
        <begin position="143"/>
        <end position="160"/>
    </location>
</feature>
<dbReference type="InterPro" id="IPR002550">
    <property type="entry name" value="CNNM"/>
</dbReference>
<evidence type="ECO:0000256" key="7">
    <source>
        <dbReference type="PROSITE-ProRule" id="PRU00703"/>
    </source>
</evidence>
<keyword evidence="7" id="KW-0129">CBS domain</keyword>
<accession>A0A2P8G9F7</accession>
<dbReference type="Pfam" id="PF01595">
    <property type="entry name" value="CNNM"/>
    <property type="match status" value="1"/>
</dbReference>
<protein>
    <submittedName>
        <fullName evidence="10">CBS domain containing-hemolysin-like protein</fullName>
    </submittedName>
</protein>
<dbReference type="Pfam" id="PF00571">
    <property type="entry name" value="CBS"/>
    <property type="match status" value="1"/>
</dbReference>
<evidence type="ECO:0000313" key="10">
    <source>
        <dbReference type="EMBL" id="PSL30607.1"/>
    </source>
</evidence>
<sequence length="370" mass="41824">MELAIYLILFAVLVACAAFFSASEYALSKFRSIPLNQFADEKDKITVSAKKRPDTDNYLLFCLIGFALAVFGWSYGTIVKASQPLFMATNLSNNAQALLTFSITVTTGVLILVAFGKLAWKNVKIPNLQPIVLWNIKPYNQTYRLSAFFISLIKSSAIFIPRLSRTRRFKHSINGYATEELKRKLAESYQSGSLVPFKYAYASRILDLNRLLAKEIMVPRTKMVTFKKNLTVKEVLFSAGTKKLTRYPIIDKDKDHVIGFINMKHLLTAYAKDPSIGDLPAAQYIYPIIQVIGSIKTSDLLLKMQIERTHMAILRDEYGGTCGLITMEDIIKEIVGDIRDEFNSDEVSTNLSLYKRSYVLDSKMPIDEVN</sequence>
<dbReference type="EMBL" id="PYAT01000013">
    <property type="protein sequence ID" value="PSL30607.1"/>
    <property type="molecule type" value="Genomic_DNA"/>
</dbReference>
<dbReference type="InterPro" id="IPR046342">
    <property type="entry name" value="CBS_dom_sf"/>
</dbReference>
<reference evidence="10 11" key="1">
    <citation type="submission" date="2018-03" db="EMBL/GenBank/DDBJ databases">
        <title>Genomic Encyclopedia of Type Strains, Phase III (KMG-III): the genomes of soil and plant-associated and newly described type strains.</title>
        <authorList>
            <person name="Whitman W."/>
        </authorList>
    </citation>
    <scope>NUCLEOTIDE SEQUENCE [LARGE SCALE GENOMIC DNA]</scope>
    <source>
        <strain evidence="10 11">CGMCC 1.12259</strain>
    </source>
</reference>
<feature type="transmembrane region" description="Helical" evidence="8">
    <location>
        <begin position="97"/>
        <end position="120"/>
    </location>
</feature>
<comment type="subcellular location">
    <subcellularLocation>
        <location evidence="1">Cell membrane</location>
        <topology evidence="1">Multi-pass membrane protein</topology>
    </subcellularLocation>
</comment>
<organism evidence="10 11">
    <name type="scientific">Planomicrobium soli</name>
    <dbReference type="NCBI Taxonomy" id="1176648"/>
    <lineage>
        <taxon>Bacteria</taxon>
        <taxon>Bacillati</taxon>
        <taxon>Bacillota</taxon>
        <taxon>Bacilli</taxon>
        <taxon>Bacillales</taxon>
        <taxon>Caryophanaceae</taxon>
        <taxon>Planomicrobium</taxon>
    </lineage>
</organism>
<dbReference type="Proteomes" id="UP000242682">
    <property type="component" value="Unassembled WGS sequence"/>
</dbReference>
<keyword evidence="5 8" id="KW-1133">Transmembrane helix</keyword>
<dbReference type="InterPro" id="IPR000644">
    <property type="entry name" value="CBS_dom"/>
</dbReference>